<reference evidence="2" key="1">
    <citation type="submission" date="2016-10" db="EMBL/GenBank/DDBJ databases">
        <authorList>
            <person name="Varghese N."/>
            <person name="Submissions S."/>
        </authorList>
    </citation>
    <scope>NUCLEOTIDE SEQUENCE [LARGE SCALE GENOMIC DNA]</scope>
    <source>
        <strain evidence="2">DSM 22376</strain>
    </source>
</reference>
<accession>A0A1H4FW35</accession>
<dbReference type="Proteomes" id="UP000198951">
    <property type="component" value="Unassembled WGS sequence"/>
</dbReference>
<name>A0A1H4FW35_9FLAO</name>
<dbReference type="RefSeq" id="WP_091093206.1">
    <property type="nucleotide sequence ID" value="NZ_FNRD01000015.1"/>
</dbReference>
<sequence>MKNNIIDIKHITCIINLQNTSAFHYLNLVFDIEHKLLTSSGRAYEDRLLDHKYLVIYILPSPIDKKITTKLIQLIQEEKIDYVIIDELFPEDNSLFLNQKEIPTTAEWIANSHFSKHQSFIEVL</sequence>
<dbReference type="EMBL" id="FNRD01000015">
    <property type="protein sequence ID" value="SEB01514.1"/>
    <property type="molecule type" value="Genomic_DNA"/>
</dbReference>
<organism evidence="1 2">
    <name type="scientific">Flavobacterium gillisiae</name>
    <dbReference type="NCBI Taxonomy" id="150146"/>
    <lineage>
        <taxon>Bacteria</taxon>
        <taxon>Pseudomonadati</taxon>
        <taxon>Bacteroidota</taxon>
        <taxon>Flavobacteriia</taxon>
        <taxon>Flavobacteriales</taxon>
        <taxon>Flavobacteriaceae</taxon>
        <taxon>Flavobacterium</taxon>
    </lineage>
</organism>
<dbReference type="AlphaFoldDB" id="A0A1H4FW35"/>
<evidence type="ECO:0000313" key="1">
    <source>
        <dbReference type="EMBL" id="SEB01514.1"/>
    </source>
</evidence>
<protein>
    <submittedName>
        <fullName evidence="1">Uncharacterized protein</fullName>
    </submittedName>
</protein>
<proteinExistence type="predicted"/>
<keyword evidence="2" id="KW-1185">Reference proteome</keyword>
<evidence type="ECO:0000313" key="2">
    <source>
        <dbReference type="Proteomes" id="UP000198951"/>
    </source>
</evidence>
<dbReference type="STRING" id="150146.SAMN05443667_11559"/>
<gene>
    <name evidence="1" type="ORF">SAMN05443667_11559</name>
</gene>